<keyword evidence="1 3" id="KW-0328">Glycosyltransferase</keyword>
<dbReference type="Proteomes" id="UP001597046">
    <property type="component" value="Unassembled WGS sequence"/>
</dbReference>
<comment type="caution">
    <text evidence="3">The sequence shown here is derived from an EMBL/GenBank/DDBJ whole genome shotgun (WGS) entry which is preliminary data.</text>
</comment>
<dbReference type="PANTHER" id="PTHR12526:SF510">
    <property type="entry name" value="D-INOSITOL 3-PHOSPHATE GLYCOSYLTRANSFERASE"/>
    <property type="match status" value="1"/>
</dbReference>
<keyword evidence="2 3" id="KW-0808">Transferase</keyword>
<proteinExistence type="predicted"/>
<evidence type="ECO:0000256" key="1">
    <source>
        <dbReference type="ARBA" id="ARBA00022676"/>
    </source>
</evidence>
<dbReference type="Gene3D" id="3.40.50.2000">
    <property type="entry name" value="Glycogen Phosphorylase B"/>
    <property type="match status" value="1"/>
</dbReference>
<evidence type="ECO:0000313" key="4">
    <source>
        <dbReference type="Proteomes" id="UP001597046"/>
    </source>
</evidence>
<dbReference type="PANTHER" id="PTHR12526">
    <property type="entry name" value="GLYCOSYLTRANSFERASE"/>
    <property type="match status" value="1"/>
</dbReference>
<dbReference type="GO" id="GO:0016757">
    <property type="term" value="F:glycosyltransferase activity"/>
    <property type="evidence" value="ECO:0007669"/>
    <property type="project" value="UniProtKB-KW"/>
</dbReference>
<dbReference type="EMBL" id="JBHTKH010000005">
    <property type="protein sequence ID" value="MFD1054504.1"/>
    <property type="molecule type" value="Genomic_DNA"/>
</dbReference>
<sequence length="382" mass="41572">MDLVVISLEAWDGVWRRNQHLVAGLMRRDPDLRVLFVEPPTDPLHAALGAGQPRLGRGLRRGPELAGVGGDALWLLEPTKWLPRRVDRRVDERWARQVLRAARSLEMTDPLLWVNDPTGSLLVEATSWRSLYDVTDDWTLAARTPAETERVVAQERVLLDRCDEVVVCSPALAASKGLSRAVTLVPNGVDSAAYLVPHERPLDLPAGPVAVYVGTLHGDRLDVDLCVETSQALEGTGRLVFVGPDALEAQERSRLEGAAAMLLGARQSDDVPAYVQHADVLVVPHAVTPFTDSLDPIKLYEYVASGRPVVSTPVAGFRDLHDELVVVAEARSFPSEVVEALRQPRRPSAAAGPARAAATDWADRVDQVEGVLDRLSARGRGA</sequence>
<dbReference type="EC" id="2.4.-.-" evidence="3"/>
<organism evidence="3 4">
    <name type="scientific">Terrabacter terrigena</name>
    <dbReference type="NCBI Taxonomy" id="574718"/>
    <lineage>
        <taxon>Bacteria</taxon>
        <taxon>Bacillati</taxon>
        <taxon>Actinomycetota</taxon>
        <taxon>Actinomycetes</taxon>
        <taxon>Micrococcales</taxon>
        <taxon>Intrasporangiaceae</taxon>
        <taxon>Terrabacter</taxon>
    </lineage>
</organism>
<dbReference type="SUPFAM" id="SSF53756">
    <property type="entry name" value="UDP-Glycosyltransferase/glycogen phosphorylase"/>
    <property type="match status" value="1"/>
</dbReference>
<evidence type="ECO:0000313" key="3">
    <source>
        <dbReference type="EMBL" id="MFD1054504.1"/>
    </source>
</evidence>
<accession>A0ABW3MYK3</accession>
<evidence type="ECO:0000256" key="2">
    <source>
        <dbReference type="ARBA" id="ARBA00022679"/>
    </source>
</evidence>
<reference evidence="4" key="1">
    <citation type="journal article" date="2019" name="Int. J. Syst. Evol. Microbiol.">
        <title>The Global Catalogue of Microorganisms (GCM) 10K type strain sequencing project: providing services to taxonomists for standard genome sequencing and annotation.</title>
        <authorList>
            <consortium name="The Broad Institute Genomics Platform"/>
            <consortium name="The Broad Institute Genome Sequencing Center for Infectious Disease"/>
            <person name="Wu L."/>
            <person name="Ma J."/>
        </authorList>
    </citation>
    <scope>NUCLEOTIDE SEQUENCE [LARGE SCALE GENOMIC DNA]</scope>
    <source>
        <strain evidence="4">CCUG 57508</strain>
    </source>
</reference>
<gene>
    <name evidence="3" type="ORF">ACFQ2V_09335</name>
</gene>
<keyword evidence="4" id="KW-1185">Reference proteome</keyword>
<dbReference type="RefSeq" id="WP_386052405.1">
    <property type="nucleotide sequence ID" value="NZ_JBHTKH010000005.1"/>
</dbReference>
<protein>
    <submittedName>
        <fullName evidence="3">Glycosyltransferase</fullName>
        <ecNumber evidence="3">2.4.-.-</ecNumber>
    </submittedName>
</protein>
<dbReference type="Pfam" id="PF13692">
    <property type="entry name" value="Glyco_trans_1_4"/>
    <property type="match status" value="1"/>
</dbReference>
<name>A0ABW3MYK3_9MICO</name>